<dbReference type="RefSeq" id="WP_252085042.1">
    <property type="nucleotide sequence ID" value="NZ_CP092418.1"/>
</dbReference>
<evidence type="ECO:0000313" key="5">
    <source>
        <dbReference type="Proteomes" id="UP001055658"/>
    </source>
</evidence>
<dbReference type="Gene3D" id="3.60.60.10">
    <property type="entry name" value="Penicillin V Acylase, Chain A"/>
    <property type="match status" value="1"/>
</dbReference>
<proteinExistence type="inferred from homology"/>
<accession>A0ABY4VHQ3</accession>
<keyword evidence="5" id="KW-1185">Reference proteome</keyword>
<dbReference type="PROSITE" id="PS51257">
    <property type="entry name" value="PROKAR_LIPOPROTEIN"/>
    <property type="match status" value="1"/>
</dbReference>
<dbReference type="InterPro" id="IPR052193">
    <property type="entry name" value="Peptidase_C59"/>
</dbReference>
<dbReference type="Pfam" id="PF02275">
    <property type="entry name" value="CBAH"/>
    <property type="match status" value="1"/>
</dbReference>
<evidence type="ECO:0000256" key="1">
    <source>
        <dbReference type="ARBA" id="ARBA00006625"/>
    </source>
</evidence>
<organism evidence="4 5">
    <name type="scientific">Microbulbifer variabilis</name>
    <dbReference type="NCBI Taxonomy" id="266805"/>
    <lineage>
        <taxon>Bacteria</taxon>
        <taxon>Pseudomonadati</taxon>
        <taxon>Pseudomonadota</taxon>
        <taxon>Gammaproteobacteria</taxon>
        <taxon>Cellvibrionales</taxon>
        <taxon>Microbulbiferaceae</taxon>
        <taxon>Microbulbifer</taxon>
    </lineage>
</organism>
<dbReference type="SUPFAM" id="SSF56235">
    <property type="entry name" value="N-terminal nucleophile aminohydrolases (Ntn hydrolases)"/>
    <property type="match status" value="1"/>
</dbReference>
<dbReference type="InterPro" id="IPR029055">
    <property type="entry name" value="Ntn_hydrolases_N"/>
</dbReference>
<evidence type="ECO:0000256" key="2">
    <source>
        <dbReference type="ARBA" id="ARBA00022801"/>
    </source>
</evidence>
<sequence>MIKTATNKVPLIITLLLFSWPSILYACSRVTWNTEQGVFAARSMDWGHSFEDILFINPRGMKMVGEDGHNPAKWTSKYGSVVQSIIPYARQYGFSNNDGATDGINEKGLTAHILYLGATRYAKPNNTPGVSYMRWLRFILDNHATVADAVIGMKNIRISPVKVGGEVLGAHMTIEDPSGDSAIFEIIDGKLVVHHGKKFSVMTNDPPYGWQLQNLPFYQGFGGLKSVPGGIDGADRFVRLSYYQHNLPKPANAIQAVSYLLSAIRTVAVPFGAPYSRPSQEEGTKEPATYPTWWLSVIDLNRRIYYFNWVKNPNIVWIDLHGIDFSKGTGKRVADPKNPKLVGDITDVFKPLKK</sequence>
<dbReference type="GO" id="GO:0016787">
    <property type="term" value="F:hydrolase activity"/>
    <property type="evidence" value="ECO:0007669"/>
    <property type="project" value="UniProtKB-KW"/>
</dbReference>
<evidence type="ECO:0000313" key="4">
    <source>
        <dbReference type="EMBL" id="USD22688.1"/>
    </source>
</evidence>
<comment type="similarity">
    <text evidence="1">Belongs to the peptidase C59 family.</text>
</comment>
<dbReference type="PANTHER" id="PTHR35527:SF2">
    <property type="entry name" value="HYDROLASE"/>
    <property type="match status" value="1"/>
</dbReference>
<feature type="domain" description="Choloylglycine hydrolase/NAAA C-terminal" evidence="3">
    <location>
        <begin position="27"/>
        <end position="321"/>
    </location>
</feature>
<protein>
    <submittedName>
        <fullName evidence="4">Linear amide C-N hydrolase</fullName>
    </submittedName>
</protein>
<dbReference type="InterPro" id="IPR029132">
    <property type="entry name" value="CBAH/NAAA_C"/>
</dbReference>
<reference evidence="4" key="1">
    <citation type="submission" date="2022-02" db="EMBL/GenBank/DDBJ databases">
        <title>Coral-associated bacteria.</title>
        <authorList>
            <person name="Tang K."/>
            <person name="Wang X."/>
        </authorList>
    </citation>
    <scope>NUCLEOTIDE SEQUENCE</scope>
    <source>
        <strain evidence="4">SCSIO 43006</strain>
    </source>
</reference>
<dbReference type="EMBL" id="CP092418">
    <property type="protein sequence ID" value="USD22688.1"/>
    <property type="molecule type" value="Genomic_DNA"/>
</dbReference>
<dbReference type="PANTHER" id="PTHR35527">
    <property type="entry name" value="CHOLOYLGLYCINE HYDROLASE"/>
    <property type="match status" value="1"/>
</dbReference>
<name>A0ABY4VHQ3_9GAMM</name>
<gene>
    <name evidence="4" type="ORF">MJO52_06015</name>
</gene>
<dbReference type="Proteomes" id="UP001055658">
    <property type="component" value="Chromosome"/>
</dbReference>
<keyword evidence="2 4" id="KW-0378">Hydrolase</keyword>
<evidence type="ECO:0000259" key="3">
    <source>
        <dbReference type="Pfam" id="PF02275"/>
    </source>
</evidence>